<dbReference type="EMBL" id="FOXI01000010">
    <property type="protein sequence ID" value="SFP85426.1"/>
    <property type="molecule type" value="Genomic_DNA"/>
</dbReference>
<keyword evidence="1" id="KW-0812">Transmembrane</keyword>
<protein>
    <recommendedName>
        <fullName evidence="4">DUF5305 domain-containing protein</fullName>
    </recommendedName>
</protein>
<evidence type="ECO:0000313" key="3">
    <source>
        <dbReference type="Proteomes" id="UP000183769"/>
    </source>
</evidence>
<evidence type="ECO:0000313" key="2">
    <source>
        <dbReference type="EMBL" id="SFP85426.1"/>
    </source>
</evidence>
<keyword evidence="1" id="KW-0472">Membrane</keyword>
<accession>A0A1I5TSW8</accession>
<evidence type="ECO:0008006" key="4">
    <source>
        <dbReference type="Google" id="ProtNLM"/>
    </source>
</evidence>
<dbReference type="RefSeq" id="WP_074879012.1">
    <property type="nucleotide sequence ID" value="NZ_FOXI01000010.1"/>
</dbReference>
<dbReference type="Pfam" id="PF17231">
    <property type="entry name" value="DUF5305"/>
    <property type="match status" value="1"/>
</dbReference>
<dbReference type="AlphaFoldDB" id="A0A1I5TSW8"/>
<evidence type="ECO:0000256" key="1">
    <source>
        <dbReference type="SAM" id="Phobius"/>
    </source>
</evidence>
<dbReference type="OrthoDB" id="270764at2157"/>
<keyword evidence="1" id="KW-1133">Transmembrane helix</keyword>
<reference evidence="3" key="1">
    <citation type="submission" date="2016-10" db="EMBL/GenBank/DDBJ databases">
        <authorList>
            <person name="Varghese N."/>
            <person name="Submissions S."/>
        </authorList>
    </citation>
    <scope>NUCLEOTIDE SEQUENCE [LARGE SCALE GENOMIC DNA]</scope>
    <source>
        <strain evidence="3">CGMCC 1.10329</strain>
    </source>
</reference>
<dbReference type="InterPro" id="IPR035185">
    <property type="entry name" value="DUF5305"/>
</dbReference>
<dbReference type="Proteomes" id="UP000183769">
    <property type="component" value="Unassembled WGS sequence"/>
</dbReference>
<sequence length="359" mass="38580">MIPAAKIRYVVATHGRPLRTLGVVLLVVGVVGVAATLMYPPTTTVTEVTDSATVETGTTMRAPVEGEHAMYDDGEVLTDEPVYIRAVAPNLSVTASTRSPPDGVDIEQRLSIVYEASSSADGVFRERRDVLRTTTDRVEQEGQAVNTTVSIEIAEIARTLNTMRDEIGDAGGITAYLHVETVYDGPEYEGTLENRAPLSVSEDAYRLPTTDLRQDHPTTTSVTQPDPRQVFEVPLPELGSVVVPHWTPLFGVLAVLGGLAIGAARYGREFSVTRERATVHRLRYAEWISTGELPATLAAHPFVVPMASLQALVDVAIDSETRVVHDASQDCYAVLTAGALYVFVPDAGSEVDDPAPADA</sequence>
<feature type="transmembrane region" description="Helical" evidence="1">
    <location>
        <begin position="21"/>
        <end position="39"/>
    </location>
</feature>
<organism evidence="2 3">
    <name type="scientific">Halolamina pelagica</name>
    <dbReference type="NCBI Taxonomy" id="699431"/>
    <lineage>
        <taxon>Archaea</taxon>
        <taxon>Methanobacteriati</taxon>
        <taxon>Methanobacteriota</taxon>
        <taxon>Stenosarchaea group</taxon>
        <taxon>Halobacteria</taxon>
        <taxon>Halobacteriales</taxon>
        <taxon>Haloferacaceae</taxon>
    </lineage>
</organism>
<gene>
    <name evidence="2" type="ORF">SAMN05216277_11053</name>
</gene>
<keyword evidence="3" id="KW-1185">Reference proteome</keyword>
<proteinExistence type="predicted"/>
<name>A0A1I5TSW8_9EURY</name>